<evidence type="ECO:0000313" key="1">
    <source>
        <dbReference type="EMBL" id="KAK9088368.1"/>
    </source>
</evidence>
<name>A0AAP0EB84_9MAGN</name>
<organism evidence="1 2">
    <name type="scientific">Stephania cephalantha</name>
    <dbReference type="NCBI Taxonomy" id="152367"/>
    <lineage>
        <taxon>Eukaryota</taxon>
        <taxon>Viridiplantae</taxon>
        <taxon>Streptophyta</taxon>
        <taxon>Embryophyta</taxon>
        <taxon>Tracheophyta</taxon>
        <taxon>Spermatophyta</taxon>
        <taxon>Magnoliopsida</taxon>
        <taxon>Ranunculales</taxon>
        <taxon>Menispermaceae</taxon>
        <taxon>Menispermoideae</taxon>
        <taxon>Cissampelideae</taxon>
        <taxon>Stephania</taxon>
    </lineage>
</organism>
<keyword evidence="2" id="KW-1185">Reference proteome</keyword>
<accession>A0AAP0EB84</accession>
<sequence>MIAPTATLRMARPKGLSLSSDAKVSDEHNHNELAVEAGTYCYTIIGILIHEYAI</sequence>
<proteinExistence type="predicted"/>
<evidence type="ECO:0000313" key="2">
    <source>
        <dbReference type="Proteomes" id="UP001419268"/>
    </source>
</evidence>
<comment type="caution">
    <text evidence="1">The sequence shown here is derived from an EMBL/GenBank/DDBJ whole genome shotgun (WGS) entry which is preliminary data.</text>
</comment>
<dbReference type="Proteomes" id="UP001419268">
    <property type="component" value="Unassembled WGS sequence"/>
</dbReference>
<protein>
    <submittedName>
        <fullName evidence="1">Uncharacterized protein</fullName>
    </submittedName>
</protein>
<dbReference type="AlphaFoldDB" id="A0AAP0EB84"/>
<reference evidence="1 2" key="1">
    <citation type="submission" date="2024-01" db="EMBL/GenBank/DDBJ databases">
        <title>Genome assemblies of Stephania.</title>
        <authorList>
            <person name="Yang L."/>
        </authorList>
    </citation>
    <scope>NUCLEOTIDE SEQUENCE [LARGE SCALE GENOMIC DNA]</scope>
    <source>
        <strain evidence="1">JXDWG</strain>
        <tissue evidence="1">Leaf</tissue>
    </source>
</reference>
<gene>
    <name evidence="1" type="ORF">Scep_027450</name>
</gene>
<dbReference type="EMBL" id="JBBNAG010000012">
    <property type="protein sequence ID" value="KAK9088368.1"/>
    <property type="molecule type" value="Genomic_DNA"/>
</dbReference>